<dbReference type="PANTHER" id="PTHR47197:SF3">
    <property type="entry name" value="DIHYDRO-HEME D1 DEHYDROGENASE"/>
    <property type="match status" value="1"/>
</dbReference>
<reference evidence="2" key="2">
    <citation type="submission" date="2021-08" db="EMBL/GenBank/DDBJ databases">
        <authorList>
            <person name="Tani A."/>
            <person name="Ola A."/>
            <person name="Ogura Y."/>
            <person name="Katsura K."/>
            <person name="Hayashi T."/>
        </authorList>
    </citation>
    <scope>NUCLEOTIDE SEQUENCE</scope>
    <source>
        <strain evidence="2">DSM 17168</strain>
    </source>
</reference>
<dbReference type="EMBL" id="BPQQ01000045">
    <property type="protein sequence ID" value="GJE01980.1"/>
    <property type="molecule type" value="Genomic_DNA"/>
</dbReference>
<proteinExistence type="predicted"/>
<dbReference type="InterPro" id="IPR015943">
    <property type="entry name" value="WD40/YVTN_repeat-like_dom_sf"/>
</dbReference>
<feature type="chain" id="PRO_5047046049" description="YncE family protein" evidence="1">
    <location>
        <begin position="20"/>
        <end position="390"/>
    </location>
</feature>
<keyword evidence="1" id="KW-0732">Signal</keyword>
<protein>
    <recommendedName>
        <fullName evidence="4">YncE family protein</fullName>
    </recommendedName>
</protein>
<evidence type="ECO:0000313" key="2">
    <source>
        <dbReference type="EMBL" id="GJE01980.1"/>
    </source>
</evidence>
<gene>
    <name evidence="2" type="ORF">GMJLKIPL_3924</name>
</gene>
<dbReference type="RefSeq" id="WP_238237271.1">
    <property type="nucleotide sequence ID" value="NZ_BPQQ01000045.1"/>
</dbReference>
<dbReference type="SUPFAM" id="SSF51004">
    <property type="entry name" value="C-terminal (heme d1) domain of cytochrome cd1-nitrite reductase"/>
    <property type="match status" value="1"/>
</dbReference>
<accession>A0ABQ4SFJ9</accession>
<dbReference type="Gene3D" id="2.130.10.10">
    <property type="entry name" value="YVTN repeat-like/Quinoprotein amine dehydrogenase"/>
    <property type="match status" value="3"/>
</dbReference>
<sequence length="390" mass="39478">MRWIGIGCLALLWPLAAAAGPQHILVGLDGKTVFAPEGSRNGPDGADAVAILDVSDPGRPRIAHVLALSNSVYGPPSNLGITPDGRLGLVASAVTMRRDGENWWAEPDDRLHLIDLDATPPRALATVRVGRQPSGLAINRGGTLALVANRAGRSVSVLRIAGQDVQVVGEVGVGGEATAVAFAPDGRRAFVAKIAAELTKAGTVGVLAVEGERVSYDPALDVPAGAGIYAVAATPDGRLLITANTGAVASDGHVDTASVIRLDRDRPVAVDHLGVGDTPETVAVAPDGRHAVVVVVGGSAAPHAAPAYTSGGTTVLLGIAPDGRVSVVDRAPNGAVPEGVAFSPDGSHVYVGNYADRTLQTYRLDGDRLIDAGAPLALPGQPASLGGVAR</sequence>
<evidence type="ECO:0000256" key="1">
    <source>
        <dbReference type="SAM" id="SignalP"/>
    </source>
</evidence>
<name>A0ABQ4SFJ9_9HYPH</name>
<keyword evidence="3" id="KW-1185">Reference proteome</keyword>
<dbReference type="InterPro" id="IPR011048">
    <property type="entry name" value="Haem_d1_sf"/>
</dbReference>
<reference evidence="2" key="1">
    <citation type="journal article" date="2021" name="Front. Microbiol.">
        <title>Comprehensive Comparative Genomics and Phenotyping of Methylobacterium Species.</title>
        <authorList>
            <person name="Alessa O."/>
            <person name="Ogura Y."/>
            <person name="Fujitani Y."/>
            <person name="Takami H."/>
            <person name="Hayashi T."/>
            <person name="Sahin N."/>
            <person name="Tani A."/>
        </authorList>
    </citation>
    <scope>NUCLEOTIDE SEQUENCE</scope>
    <source>
        <strain evidence="2">DSM 17168</strain>
    </source>
</reference>
<organism evidence="2 3">
    <name type="scientific">Methylobacterium isbiliense</name>
    <dbReference type="NCBI Taxonomy" id="315478"/>
    <lineage>
        <taxon>Bacteria</taxon>
        <taxon>Pseudomonadati</taxon>
        <taxon>Pseudomonadota</taxon>
        <taxon>Alphaproteobacteria</taxon>
        <taxon>Hyphomicrobiales</taxon>
        <taxon>Methylobacteriaceae</taxon>
        <taxon>Methylobacterium</taxon>
    </lineage>
</organism>
<dbReference type="InterPro" id="IPR051200">
    <property type="entry name" value="Host-pathogen_enzymatic-act"/>
</dbReference>
<dbReference type="PANTHER" id="PTHR47197">
    <property type="entry name" value="PROTEIN NIRF"/>
    <property type="match status" value="1"/>
</dbReference>
<dbReference type="Proteomes" id="UP001055153">
    <property type="component" value="Unassembled WGS sequence"/>
</dbReference>
<evidence type="ECO:0008006" key="4">
    <source>
        <dbReference type="Google" id="ProtNLM"/>
    </source>
</evidence>
<feature type="signal peptide" evidence="1">
    <location>
        <begin position="1"/>
        <end position="19"/>
    </location>
</feature>
<comment type="caution">
    <text evidence="2">The sequence shown here is derived from an EMBL/GenBank/DDBJ whole genome shotgun (WGS) entry which is preliminary data.</text>
</comment>
<evidence type="ECO:0000313" key="3">
    <source>
        <dbReference type="Proteomes" id="UP001055153"/>
    </source>
</evidence>